<reference evidence="27" key="3">
    <citation type="submission" date="2025-08" db="UniProtKB">
        <authorList>
            <consortium name="Ensembl"/>
        </authorList>
    </citation>
    <scope>IDENTIFICATION</scope>
</reference>
<keyword evidence="20" id="KW-0807">Transducer</keyword>
<comment type="subunit">
    <text evidence="22">Heterodimer of 2 chains generated by proteolytic processing; the large extracellular N-terminal fragment (ADGRG1 NT) and the membrane-bound C-terminal fragment (ADGRG1-CT) predominantly remain associated and non-covalently linked. ADGRG1 NT self-associates in a trans-trans manner; the homophilic interaction enhances receptor signaling. Interacts with TGM2. Interacts with heparin; leading to the reduction of ADGRG1 shedding. Interacts with COL3A1. Part of a GPCR-tetraspanin complex at least consisting of ADGRG1, CD81, eventually CD9, and GNA11 in which CD81 is enhancing the association of ADGRG1 with GNA11.</text>
</comment>
<dbReference type="GO" id="GO:0005576">
    <property type="term" value="C:extracellular region"/>
    <property type="evidence" value="ECO:0007669"/>
    <property type="project" value="UniProtKB-SubCell"/>
</dbReference>
<dbReference type="PROSITE" id="PS50261">
    <property type="entry name" value="G_PROTEIN_RECEP_F2_4"/>
    <property type="match status" value="1"/>
</dbReference>
<dbReference type="GO" id="GO:0072520">
    <property type="term" value="P:seminiferous tubule development"/>
    <property type="evidence" value="ECO:0007669"/>
    <property type="project" value="Ensembl"/>
</dbReference>
<feature type="transmembrane region" description="Helical" evidence="23">
    <location>
        <begin position="442"/>
        <end position="464"/>
    </location>
</feature>
<protein>
    <recommendedName>
        <fullName evidence="4">Adhesion G-protein coupled receptor G1</fullName>
    </recommendedName>
    <alternativeName>
        <fullName evidence="21">G-protein coupled receptor 56</fullName>
    </alternativeName>
</protein>
<evidence type="ECO:0000256" key="2">
    <source>
        <dbReference type="ARBA" id="ARBA00004613"/>
    </source>
</evidence>
<reference evidence="28" key="2">
    <citation type="journal article" date="2013" name="Nat. Genet.">
        <title>The draft genomes of soft-shell turtle and green sea turtle yield insights into the development and evolution of the turtle-specific body plan.</title>
        <authorList>
            <person name="Wang Z."/>
            <person name="Pascual-Anaya J."/>
            <person name="Zadissa A."/>
            <person name="Li W."/>
            <person name="Niimura Y."/>
            <person name="Huang Z."/>
            <person name="Li C."/>
            <person name="White S."/>
            <person name="Xiong Z."/>
            <person name="Fang D."/>
            <person name="Wang B."/>
            <person name="Ming Y."/>
            <person name="Chen Y."/>
            <person name="Zheng Y."/>
            <person name="Kuraku S."/>
            <person name="Pignatelli M."/>
            <person name="Herrero J."/>
            <person name="Beal K."/>
            <person name="Nozawa M."/>
            <person name="Li Q."/>
            <person name="Wang J."/>
            <person name="Zhang H."/>
            <person name="Yu L."/>
            <person name="Shigenobu S."/>
            <person name="Wang J."/>
            <person name="Liu J."/>
            <person name="Flicek P."/>
            <person name="Searle S."/>
            <person name="Wang J."/>
            <person name="Kuratani S."/>
            <person name="Yin Y."/>
            <person name="Aken B."/>
            <person name="Zhang G."/>
            <person name="Irie N."/>
        </authorList>
    </citation>
    <scope>NUCLEOTIDE SEQUENCE [LARGE SCALE GENOMIC DNA]</scope>
    <source>
        <strain evidence="28">Daiwa-1</strain>
    </source>
</reference>
<dbReference type="Ensembl" id="ENSPSIT00000007514.1">
    <property type="protein sequence ID" value="ENSPSIP00000007473.1"/>
    <property type="gene ID" value="ENSPSIG00000006706.1"/>
</dbReference>
<feature type="transmembrane region" description="Helical" evidence="23">
    <location>
        <begin position="574"/>
        <end position="594"/>
    </location>
</feature>
<keyword evidence="8 23" id="KW-0812">Transmembrane</keyword>
<dbReference type="Gene3D" id="1.20.1070.10">
    <property type="entry name" value="Rhodopsin 7-helix transmembrane proteins"/>
    <property type="match status" value="1"/>
</dbReference>
<dbReference type="GO" id="GO:2001223">
    <property type="term" value="P:negative regulation of neuron migration"/>
    <property type="evidence" value="ECO:0007669"/>
    <property type="project" value="Ensembl"/>
</dbReference>
<evidence type="ECO:0000256" key="9">
    <source>
        <dbReference type="ARBA" id="ARBA00022729"/>
    </source>
</evidence>
<dbReference type="Pfam" id="PF00002">
    <property type="entry name" value="7tm_2"/>
    <property type="match status" value="1"/>
</dbReference>
<evidence type="ECO:0000256" key="10">
    <source>
        <dbReference type="ARBA" id="ARBA00022782"/>
    </source>
</evidence>
<evidence type="ECO:0000259" key="26">
    <source>
        <dbReference type="PROSITE" id="PS50261"/>
    </source>
</evidence>
<keyword evidence="16 23" id="KW-0472">Membrane</keyword>
<comment type="subcellular location">
    <subcellularLocation>
        <location evidence="3">Cell membrane</location>
        <topology evidence="3">Multi-pass membrane protein</topology>
    </subcellularLocation>
    <subcellularLocation>
        <location evidence="1">Membrane raft</location>
    </subcellularLocation>
    <subcellularLocation>
        <location evidence="2">Secreted</location>
    </subcellularLocation>
</comment>
<evidence type="ECO:0000256" key="14">
    <source>
        <dbReference type="ARBA" id="ARBA00022989"/>
    </source>
</evidence>
<dbReference type="GO" id="GO:0110076">
    <property type="term" value="P:negative regulation of ferroptosis"/>
    <property type="evidence" value="ECO:0007669"/>
    <property type="project" value="Ensembl"/>
</dbReference>
<dbReference type="GO" id="GO:0045785">
    <property type="term" value="P:positive regulation of cell adhesion"/>
    <property type="evidence" value="ECO:0007669"/>
    <property type="project" value="Ensembl"/>
</dbReference>
<dbReference type="SMART" id="SM00303">
    <property type="entry name" value="GPS"/>
    <property type="match status" value="1"/>
</dbReference>
<evidence type="ECO:0000256" key="6">
    <source>
        <dbReference type="ARBA" id="ARBA00022525"/>
    </source>
</evidence>
<feature type="signal peptide" evidence="24">
    <location>
        <begin position="1"/>
        <end position="26"/>
    </location>
</feature>
<dbReference type="PRINTS" id="PR00249">
    <property type="entry name" value="GPCRSECRETIN"/>
</dbReference>
<dbReference type="GO" id="GO:0007166">
    <property type="term" value="P:cell surface receptor signaling pathway"/>
    <property type="evidence" value="ECO:0007669"/>
    <property type="project" value="InterPro"/>
</dbReference>
<keyword evidence="10" id="KW-0221">Differentiation</keyword>
<dbReference type="GO" id="GO:0021819">
    <property type="term" value="P:layer formation in cerebral cortex"/>
    <property type="evidence" value="ECO:0007669"/>
    <property type="project" value="Ensembl"/>
</dbReference>
<dbReference type="GO" id="GO:0007155">
    <property type="term" value="P:cell adhesion"/>
    <property type="evidence" value="ECO:0007669"/>
    <property type="project" value="UniProtKB-KW"/>
</dbReference>
<dbReference type="Pfam" id="PF18587">
    <property type="entry name" value="PLL"/>
    <property type="match status" value="1"/>
</dbReference>
<keyword evidence="12" id="KW-0130">Cell adhesion</keyword>
<evidence type="ECO:0000256" key="24">
    <source>
        <dbReference type="SAM" id="SignalP"/>
    </source>
</evidence>
<dbReference type="GO" id="GO:0021796">
    <property type="term" value="P:cerebral cortex regionalization"/>
    <property type="evidence" value="ECO:0007669"/>
    <property type="project" value="Ensembl"/>
</dbReference>
<dbReference type="EMBL" id="AGCU01046846">
    <property type="status" value="NOT_ANNOTATED_CDS"/>
    <property type="molecule type" value="Genomic_DNA"/>
</dbReference>
<feature type="transmembrane region" description="Helical" evidence="23">
    <location>
        <begin position="512"/>
        <end position="534"/>
    </location>
</feature>
<feature type="transmembrane region" description="Helical" evidence="23">
    <location>
        <begin position="405"/>
        <end position="430"/>
    </location>
</feature>
<dbReference type="InterPro" id="IPR040679">
    <property type="entry name" value="PLL"/>
</dbReference>
<dbReference type="STRING" id="13735.ENSPSIP00000007473"/>
<accession>K7FHG3</accession>
<dbReference type="OMA" id="TYIHRDY"/>
<dbReference type="GO" id="GO:2000179">
    <property type="term" value="P:positive regulation of neural precursor cell proliferation"/>
    <property type="evidence" value="ECO:0007669"/>
    <property type="project" value="Ensembl"/>
</dbReference>
<dbReference type="Proteomes" id="UP000007267">
    <property type="component" value="Unassembled WGS sequence"/>
</dbReference>
<dbReference type="GO" id="GO:0035025">
    <property type="term" value="P:positive regulation of Rho protein signal transduction"/>
    <property type="evidence" value="ECO:0007669"/>
    <property type="project" value="Ensembl"/>
</dbReference>
<dbReference type="GO" id="GO:0005518">
    <property type="term" value="F:collagen binding"/>
    <property type="evidence" value="ECO:0007669"/>
    <property type="project" value="Ensembl"/>
</dbReference>
<evidence type="ECO:0000256" key="17">
    <source>
        <dbReference type="ARBA" id="ARBA00023157"/>
    </source>
</evidence>
<evidence type="ECO:0000256" key="21">
    <source>
        <dbReference type="ARBA" id="ARBA00033134"/>
    </source>
</evidence>
<feature type="transmembrane region" description="Helical" evidence="23">
    <location>
        <begin position="476"/>
        <end position="500"/>
    </location>
</feature>
<dbReference type="HOGENOM" id="CLU_002753_3_9_1"/>
<dbReference type="GO" id="GO:0007266">
    <property type="term" value="P:Rho protein signal transduction"/>
    <property type="evidence" value="ECO:0007669"/>
    <property type="project" value="Ensembl"/>
</dbReference>
<keyword evidence="15" id="KW-0297">G-protein coupled receptor</keyword>
<dbReference type="GO" id="GO:0008285">
    <property type="term" value="P:negative regulation of cell population proliferation"/>
    <property type="evidence" value="ECO:0007669"/>
    <property type="project" value="Ensembl"/>
</dbReference>
<gene>
    <name evidence="27" type="primary">ADGRG1</name>
</gene>
<organism evidence="27 28">
    <name type="scientific">Pelodiscus sinensis</name>
    <name type="common">Chinese softshell turtle</name>
    <name type="synonym">Trionyx sinensis</name>
    <dbReference type="NCBI Taxonomy" id="13735"/>
    <lineage>
        <taxon>Eukaryota</taxon>
        <taxon>Metazoa</taxon>
        <taxon>Chordata</taxon>
        <taxon>Craniata</taxon>
        <taxon>Vertebrata</taxon>
        <taxon>Euteleostomi</taxon>
        <taxon>Archelosauria</taxon>
        <taxon>Testudinata</taxon>
        <taxon>Testudines</taxon>
        <taxon>Cryptodira</taxon>
        <taxon>Trionychia</taxon>
        <taxon>Trionychidae</taxon>
        <taxon>Pelodiscus</taxon>
    </lineage>
</organism>
<evidence type="ECO:0000256" key="20">
    <source>
        <dbReference type="ARBA" id="ARBA00023224"/>
    </source>
</evidence>
<evidence type="ECO:0000256" key="19">
    <source>
        <dbReference type="ARBA" id="ARBA00023180"/>
    </source>
</evidence>
<sequence>QDLGKMPTMERLLLALLFLLQGLCNAGLHGSSCCADNFRFCGDRNQTKQSRLVYETQEANITIENSPEMLKISAPFPTASVFNSSLQQHLGKYRFCLRWCKEKRRLLLTYGGTDYILSNTTESSFSVSCAPSLSNKTRDSLLFNVSYTHDKAANSSLGSAAVYSFQLRGPAGDPGRASAVTENKIVEELTSLGNSMKNPSRAAGRQTNALDSYQKLLRLERNLEQVEFKENNKTFGNSTVRATVWKLKPSRDPQDLSFTSTLKQRDPSITARRRFIVGPRQSTAGTEGRRCRRMAGVAALFHDQNGSRVLGEKVIGLTVGNTNVSGLSQDVVLEFFHDQLPRNVTPRCVFWHVSANPGAPGSWKSDGCETERSDAVTVCRCNHLTYFAVLMVASPEIDEIHRQPLTIITIIGCVTSAVASLVTIIFICCSRRKPRHSTINNIHMNLLGAIFLLDVNFLLTELLASSGSEGVCCAGALFLHFSLLSCLAWMGIEGYSLYRLVVKVFNGQVESFLLKLCLAGWGIPFLMVGVIFLADWKNYGLLHIDVLDSLGNSTSAAMCFVTNQLVHSIVNMGFFSLVFIFNLVMLGAMVWAISRLKSTGQKWEHALLLLGLSLVLGIPWALVFFSFLSGAVRLVTLYLFTVINSLQGVFIFLWYRTMVWQARKPKSYLQSTSDYDKVQLSTSHTSD</sequence>
<keyword evidence="28" id="KW-1185">Reference proteome</keyword>
<evidence type="ECO:0000256" key="18">
    <source>
        <dbReference type="ARBA" id="ARBA00023170"/>
    </source>
</evidence>
<keyword evidence="11" id="KW-0832">Ubl conjugation</keyword>
<dbReference type="InterPro" id="IPR000832">
    <property type="entry name" value="GPCR_2_secretin-like"/>
</dbReference>
<dbReference type="GO" id="GO:0001525">
    <property type="term" value="P:angiogenesis"/>
    <property type="evidence" value="ECO:0007669"/>
    <property type="project" value="Ensembl"/>
</dbReference>
<dbReference type="GO" id="GO:0050840">
    <property type="term" value="F:extracellular matrix binding"/>
    <property type="evidence" value="ECO:0007669"/>
    <property type="project" value="Ensembl"/>
</dbReference>
<evidence type="ECO:0000256" key="3">
    <source>
        <dbReference type="ARBA" id="ARBA00004651"/>
    </source>
</evidence>
<dbReference type="InterPro" id="IPR046338">
    <property type="entry name" value="GAIN_dom_sf"/>
</dbReference>
<dbReference type="GO" id="GO:0008201">
    <property type="term" value="F:heparin binding"/>
    <property type="evidence" value="ECO:0007669"/>
    <property type="project" value="UniProtKB-KW"/>
</dbReference>
<dbReference type="AlphaFoldDB" id="K7FHG3"/>
<keyword evidence="17" id="KW-1015">Disulfide bond</keyword>
<evidence type="ECO:0000256" key="13">
    <source>
        <dbReference type="ARBA" id="ARBA00022902"/>
    </source>
</evidence>
<keyword evidence="13" id="KW-0524">Neurogenesis</keyword>
<evidence type="ECO:0000313" key="27">
    <source>
        <dbReference type="Ensembl" id="ENSPSIP00000007473.1"/>
    </source>
</evidence>
<reference evidence="28" key="1">
    <citation type="submission" date="2011-10" db="EMBL/GenBank/DDBJ databases">
        <authorList>
            <consortium name="Soft-shell Turtle Genome Consortium"/>
        </authorList>
    </citation>
    <scope>NUCLEOTIDE SEQUENCE [LARGE SCALE GENOMIC DNA]</scope>
    <source>
        <strain evidence="28">Daiwa-1</strain>
    </source>
</reference>
<evidence type="ECO:0000256" key="4">
    <source>
        <dbReference type="ARBA" id="ARBA00019701"/>
    </source>
</evidence>
<dbReference type="GO" id="GO:0007200">
    <property type="term" value="P:phospholipase C-activating G protein-coupled receptor signaling pathway"/>
    <property type="evidence" value="ECO:0007669"/>
    <property type="project" value="Ensembl"/>
</dbReference>
<proteinExistence type="predicted"/>
<dbReference type="GO" id="GO:0061484">
    <property type="term" value="P:hematopoietic stem cell homeostasis"/>
    <property type="evidence" value="ECO:0007669"/>
    <property type="project" value="Ensembl"/>
</dbReference>
<dbReference type="GeneTree" id="ENSGT00940000160843"/>
<keyword evidence="6" id="KW-0964">Secreted</keyword>
<keyword evidence="9 24" id="KW-0732">Signal</keyword>
<evidence type="ECO:0000256" key="5">
    <source>
        <dbReference type="ARBA" id="ARBA00022475"/>
    </source>
</evidence>
<evidence type="ECO:0000256" key="22">
    <source>
        <dbReference type="ARBA" id="ARBA00093505"/>
    </source>
</evidence>
<dbReference type="eggNOG" id="KOG4193">
    <property type="taxonomic scope" value="Eukaryota"/>
</dbReference>
<dbReference type="GO" id="GO:0097451">
    <property type="term" value="C:glial limiting end-foot"/>
    <property type="evidence" value="ECO:0007669"/>
    <property type="project" value="Ensembl"/>
</dbReference>
<dbReference type="GO" id="GO:0061351">
    <property type="term" value="P:neural precursor cell proliferation"/>
    <property type="evidence" value="ECO:0007669"/>
    <property type="project" value="Ensembl"/>
</dbReference>
<feature type="domain" description="GAIN-B" evidence="25">
    <location>
        <begin position="231"/>
        <end position="397"/>
    </location>
</feature>
<evidence type="ECO:0000256" key="16">
    <source>
        <dbReference type="ARBA" id="ARBA00023136"/>
    </source>
</evidence>
<dbReference type="GO" id="GO:0004930">
    <property type="term" value="F:G protein-coupled receptor activity"/>
    <property type="evidence" value="ECO:0007669"/>
    <property type="project" value="UniProtKB-KW"/>
</dbReference>
<keyword evidence="5" id="KW-1003">Cell membrane</keyword>
<feature type="chain" id="PRO_5003901705" description="Adhesion G-protein coupled receptor G1" evidence="24">
    <location>
        <begin position="27"/>
        <end position="687"/>
    </location>
</feature>
<evidence type="ECO:0000256" key="8">
    <source>
        <dbReference type="ARBA" id="ARBA00022692"/>
    </source>
</evidence>
<dbReference type="InterPro" id="IPR003910">
    <property type="entry name" value="GPR1/GPR3/GPR5"/>
</dbReference>
<dbReference type="GO" id="GO:0045121">
    <property type="term" value="C:membrane raft"/>
    <property type="evidence" value="ECO:0007669"/>
    <property type="project" value="UniProtKB-SubCell"/>
</dbReference>
<dbReference type="PRINTS" id="PR01422">
    <property type="entry name" value="GPR56ORPHANR"/>
</dbReference>
<evidence type="ECO:0000256" key="1">
    <source>
        <dbReference type="ARBA" id="ARBA00004285"/>
    </source>
</evidence>
<feature type="transmembrane region" description="Helical" evidence="23">
    <location>
        <begin position="634"/>
        <end position="655"/>
    </location>
</feature>
<dbReference type="InterPro" id="IPR000203">
    <property type="entry name" value="GPS"/>
</dbReference>
<keyword evidence="18" id="KW-0675">Receptor</keyword>
<evidence type="ECO:0000256" key="15">
    <source>
        <dbReference type="ARBA" id="ARBA00023040"/>
    </source>
</evidence>
<dbReference type="GO" id="GO:0160221">
    <property type="term" value="P:Rho-activating G protein-coupled receptor signaling pathway"/>
    <property type="evidence" value="ECO:0007669"/>
    <property type="project" value="Ensembl"/>
</dbReference>
<name>K7FHG3_PELSI</name>
<dbReference type="EMBL" id="AGCU01046847">
    <property type="status" value="NOT_ANNOTATED_CDS"/>
    <property type="molecule type" value="Genomic_DNA"/>
</dbReference>
<dbReference type="GO" id="GO:0007189">
    <property type="term" value="P:adenylate cyclase-activating G protein-coupled receptor signaling pathway"/>
    <property type="evidence" value="ECO:0007669"/>
    <property type="project" value="TreeGrafter"/>
</dbReference>
<feature type="domain" description="G-protein coupled receptors family 2 profile 2" evidence="26">
    <location>
        <begin position="405"/>
        <end position="659"/>
    </location>
</feature>
<dbReference type="Pfam" id="PF01825">
    <property type="entry name" value="GPS"/>
    <property type="match status" value="1"/>
</dbReference>
<dbReference type="PANTHER" id="PTHR12011">
    <property type="entry name" value="ADHESION G-PROTEIN COUPLED RECEPTOR"/>
    <property type="match status" value="1"/>
</dbReference>
<feature type="transmembrane region" description="Helical" evidence="23">
    <location>
        <begin position="606"/>
        <end position="628"/>
    </location>
</feature>
<dbReference type="GO" id="GO:1900748">
    <property type="term" value="P:positive regulation of vascular endothelial growth factor signaling pathway"/>
    <property type="evidence" value="ECO:0007669"/>
    <property type="project" value="Ensembl"/>
</dbReference>
<evidence type="ECO:0000256" key="23">
    <source>
        <dbReference type="SAM" id="Phobius"/>
    </source>
</evidence>
<dbReference type="GO" id="GO:0005886">
    <property type="term" value="C:plasma membrane"/>
    <property type="evidence" value="ECO:0007669"/>
    <property type="project" value="UniProtKB-SubCell"/>
</dbReference>
<dbReference type="Gene3D" id="2.60.220.50">
    <property type="match status" value="1"/>
</dbReference>
<dbReference type="EMBL" id="AGCU01046845">
    <property type="status" value="NOT_ANNOTATED_CDS"/>
    <property type="molecule type" value="Genomic_DNA"/>
</dbReference>
<evidence type="ECO:0000256" key="11">
    <source>
        <dbReference type="ARBA" id="ARBA00022843"/>
    </source>
</evidence>
<keyword evidence="19" id="KW-0325">Glycoprotein</keyword>
<dbReference type="GO" id="GO:0090330">
    <property type="term" value="P:regulation of platelet aggregation"/>
    <property type="evidence" value="ECO:0007669"/>
    <property type="project" value="Ensembl"/>
</dbReference>
<dbReference type="InterPro" id="IPR017981">
    <property type="entry name" value="GPCR_2-like_7TM"/>
</dbReference>
<reference evidence="27" key="4">
    <citation type="submission" date="2025-09" db="UniProtKB">
        <authorList>
            <consortium name="Ensembl"/>
        </authorList>
    </citation>
    <scope>IDENTIFICATION</scope>
</reference>
<keyword evidence="7" id="KW-0358">Heparin-binding</keyword>
<dbReference type="PANTHER" id="PTHR12011:SF318">
    <property type="entry name" value="ADHESION G-PROTEIN COUPLED RECEPTOR G1"/>
    <property type="match status" value="1"/>
</dbReference>
<dbReference type="InterPro" id="IPR057244">
    <property type="entry name" value="GAIN_B"/>
</dbReference>
<evidence type="ECO:0000313" key="28">
    <source>
        <dbReference type="Proteomes" id="UP000007267"/>
    </source>
</evidence>
<evidence type="ECO:0000256" key="7">
    <source>
        <dbReference type="ARBA" id="ARBA00022674"/>
    </source>
</evidence>
<evidence type="ECO:0000259" key="25">
    <source>
        <dbReference type="PROSITE" id="PS50221"/>
    </source>
</evidence>
<dbReference type="PROSITE" id="PS50221">
    <property type="entry name" value="GAIN_B"/>
    <property type="match status" value="1"/>
</dbReference>
<keyword evidence="14 23" id="KW-1133">Transmembrane helix</keyword>
<evidence type="ECO:0000256" key="12">
    <source>
        <dbReference type="ARBA" id="ARBA00022889"/>
    </source>
</evidence>